<gene>
    <name evidence="2" type="ORF">UR68_C0040G0013</name>
</gene>
<feature type="transmembrane region" description="Helical" evidence="1">
    <location>
        <begin position="7"/>
        <end position="27"/>
    </location>
</feature>
<comment type="caution">
    <text evidence="2">The sequence shown here is derived from an EMBL/GenBank/DDBJ whole genome shotgun (WGS) entry which is preliminary data.</text>
</comment>
<sequence>MKDEVLANFYANLALVWLAAGFVGPIFSPIENRFFFVIRLISSLIFARMSLQIGLNKLK</sequence>
<name>A0A0G0C3H7_9BACT</name>
<reference evidence="2 3" key="1">
    <citation type="journal article" date="2015" name="Nature">
        <title>rRNA introns, odd ribosomes, and small enigmatic genomes across a large radiation of phyla.</title>
        <authorList>
            <person name="Brown C.T."/>
            <person name="Hug L.A."/>
            <person name="Thomas B.C."/>
            <person name="Sharon I."/>
            <person name="Castelle C.J."/>
            <person name="Singh A."/>
            <person name="Wilkins M.J."/>
            <person name="Williams K.H."/>
            <person name="Banfield J.F."/>
        </authorList>
    </citation>
    <scope>NUCLEOTIDE SEQUENCE [LARGE SCALE GENOMIC DNA]</scope>
</reference>
<dbReference type="AlphaFoldDB" id="A0A0G0C3H7"/>
<evidence type="ECO:0000256" key="1">
    <source>
        <dbReference type="SAM" id="Phobius"/>
    </source>
</evidence>
<keyword evidence="1" id="KW-0812">Transmembrane</keyword>
<dbReference type="Proteomes" id="UP000034457">
    <property type="component" value="Unassembled WGS sequence"/>
</dbReference>
<organism evidence="2 3">
    <name type="scientific">Candidatus Roizmanbacteria bacterium GW2011_GWA2_35_19</name>
    <dbReference type="NCBI Taxonomy" id="1618478"/>
    <lineage>
        <taxon>Bacteria</taxon>
        <taxon>Candidatus Roizmaniibacteriota</taxon>
    </lineage>
</organism>
<evidence type="ECO:0000313" key="3">
    <source>
        <dbReference type="Proteomes" id="UP000034457"/>
    </source>
</evidence>
<keyword evidence="1" id="KW-1133">Transmembrane helix</keyword>
<protein>
    <submittedName>
        <fullName evidence="2">Uncharacterized protein</fullName>
    </submittedName>
</protein>
<keyword evidence="1" id="KW-0472">Membrane</keyword>
<accession>A0A0G0C3H7</accession>
<dbReference type="EMBL" id="LBQC01000040">
    <property type="protein sequence ID" value="KKP70626.1"/>
    <property type="molecule type" value="Genomic_DNA"/>
</dbReference>
<evidence type="ECO:0000313" key="2">
    <source>
        <dbReference type="EMBL" id="KKP70626.1"/>
    </source>
</evidence>
<proteinExistence type="predicted"/>